<sequence>MERHAKLKLALMTMSFTVTKVAEELVAPSGGTAAAELSLPLSSLDHAMGLRFFVEVVAAYEGGGLLQSPADAIRAALASALAHYYPVAGRLVVSDEGELEVACTGEGVWFVEAKASRYSLSDLRNLEFPLVIPKEELLPCPPPSLNQHEMILMMQVTELKCGGFVIGVKFNHMVFDGVGAGHFLNAIADIVRGLPGPAVEPVWLRKAIPAPPMRHPKPPPTVAYNFVRSLRDFSPHAVNAIKDSYARGTSNRCTTFDALASVLWRSRVRAIGLEPEADAHLVFPANVRHLVNAAGGGYYGNCVYCLTVTKKSERVARAPVGEIVGWIREAKGSLAAKFAAWAAGDFEEDPFRVPIGYDALNLSDWRAVGFHEVDYGSGTPRCVAPLNDHCFFAGGILLKQPAPEQGVRFVGQVVTKEHEEDFVQQLKEFV</sequence>
<evidence type="ECO:0000256" key="3">
    <source>
        <dbReference type="SAM" id="SignalP"/>
    </source>
</evidence>
<dbReference type="PANTHER" id="PTHR31147:SF1">
    <property type="entry name" value="ACYL TRANSFERASE 4"/>
    <property type="match status" value="1"/>
</dbReference>
<evidence type="ECO:0000313" key="5">
    <source>
        <dbReference type="Proteomes" id="UP000734854"/>
    </source>
</evidence>
<organism evidence="4 5">
    <name type="scientific">Zingiber officinale</name>
    <name type="common">Ginger</name>
    <name type="synonym">Amomum zingiber</name>
    <dbReference type="NCBI Taxonomy" id="94328"/>
    <lineage>
        <taxon>Eukaryota</taxon>
        <taxon>Viridiplantae</taxon>
        <taxon>Streptophyta</taxon>
        <taxon>Embryophyta</taxon>
        <taxon>Tracheophyta</taxon>
        <taxon>Spermatophyta</taxon>
        <taxon>Magnoliopsida</taxon>
        <taxon>Liliopsida</taxon>
        <taxon>Zingiberales</taxon>
        <taxon>Zingiberaceae</taxon>
        <taxon>Zingiber</taxon>
    </lineage>
</organism>
<gene>
    <name evidence="4" type="ORF">ZIOFF_013963</name>
</gene>
<reference evidence="4 5" key="1">
    <citation type="submission" date="2020-08" db="EMBL/GenBank/DDBJ databases">
        <title>Plant Genome Project.</title>
        <authorList>
            <person name="Zhang R.-G."/>
        </authorList>
    </citation>
    <scope>NUCLEOTIDE SEQUENCE [LARGE SCALE GENOMIC DNA]</scope>
    <source>
        <tissue evidence="4">Rhizome</tissue>
    </source>
</reference>
<keyword evidence="5" id="KW-1185">Reference proteome</keyword>
<name>A0A8J5HVB3_ZINOF</name>
<protein>
    <recommendedName>
        <fullName evidence="6">HXXXD-type acyl-transferase family protein</fullName>
    </recommendedName>
</protein>
<proteinExistence type="predicted"/>
<dbReference type="Pfam" id="PF02458">
    <property type="entry name" value="Transferase"/>
    <property type="match status" value="1"/>
</dbReference>
<feature type="chain" id="PRO_5035252557" description="HXXXD-type acyl-transferase family protein" evidence="3">
    <location>
        <begin position="23"/>
        <end position="430"/>
    </location>
</feature>
<dbReference type="AlphaFoldDB" id="A0A8J5HVB3"/>
<dbReference type="OrthoDB" id="444127at2759"/>
<keyword evidence="2" id="KW-0012">Acyltransferase</keyword>
<dbReference type="PANTHER" id="PTHR31147">
    <property type="entry name" value="ACYL TRANSFERASE 4"/>
    <property type="match status" value="1"/>
</dbReference>
<keyword evidence="3" id="KW-0732">Signal</keyword>
<keyword evidence="1" id="KW-0808">Transferase</keyword>
<evidence type="ECO:0000313" key="4">
    <source>
        <dbReference type="EMBL" id="KAG6524073.1"/>
    </source>
</evidence>
<feature type="signal peptide" evidence="3">
    <location>
        <begin position="1"/>
        <end position="22"/>
    </location>
</feature>
<dbReference type="InterPro" id="IPR050898">
    <property type="entry name" value="Plant_acyltransferase"/>
</dbReference>
<dbReference type="Proteomes" id="UP000734854">
    <property type="component" value="Unassembled WGS sequence"/>
</dbReference>
<accession>A0A8J5HVB3</accession>
<evidence type="ECO:0008006" key="6">
    <source>
        <dbReference type="Google" id="ProtNLM"/>
    </source>
</evidence>
<dbReference type="EMBL" id="JACMSC010000004">
    <property type="protein sequence ID" value="KAG6524073.1"/>
    <property type="molecule type" value="Genomic_DNA"/>
</dbReference>
<evidence type="ECO:0000256" key="1">
    <source>
        <dbReference type="ARBA" id="ARBA00022679"/>
    </source>
</evidence>
<evidence type="ECO:0000256" key="2">
    <source>
        <dbReference type="ARBA" id="ARBA00023315"/>
    </source>
</evidence>
<comment type="caution">
    <text evidence="4">The sequence shown here is derived from an EMBL/GenBank/DDBJ whole genome shotgun (WGS) entry which is preliminary data.</text>
</comment>
<dbReference type="GO" id="GO:0016746">
    <property type="term" value="F:acyltransferase activity"/>
    <property type="evidence" value="ECO:0007669"/>
    <property type="project" value="UniProtKB-KW"/>
</dbReference>